<keyword evidence="2" id="KW-1185">Reference proteome</keyword>
<name>A0A2S5JGU5_9RHOB</name>
<reference evidence="1 2" key="1">
    <citation type="submission" date="2018-01" db="EMBL/GenBank/DDBJ databases">
        <title>Genomic Encyclopedia of Archaeal and Bacterial Type Strains, Phase II (KMG-II): from individual species to whole genera.</title>
        <authorList>
            <person name="Goeker M."/>
        </authorList>
    </citation>
    <scope>NUCLEOTIDE SEQUENCE [LARGE SCALE GENOMIC DNA]</scope>
    <source>
        <strain evidence="1 2">DSM 12048</strain>
    </source>
</reference>
<dbReference type="EMBL" id="PRDS01000004">
    <property type="protein sequence ID" value="PPB80724.1"/>
    <property type="molecule type" value="Genomic_DNA"/>
</dbReference>
<sequence length="39" mass="4195">MAPNTIDTLFFEMVWGQGTGPGGRLLDRIEKLDANGLGC</sequence>
<dbReference type="AlphaFoldDB" id="A0A2S5JGU5"/>
<comment type="caution">
    <text evidence="1">The sequence shown here is derived from an EMBL/GenBank/DDBJ whole genome shotgun (WGS) entry which is preliminary data.</text>
</comment>
<protein>
    <submittedName>
        <fullName evidence="1">Uncharacterized protein</fullName>
    </submittedName>
</protein>
<accession>A0A2S5JGU5</accession>
<organism evidence="1 2">
    <name type="scientific">Albidovulum inexpectatum</name>
    <dbReference type="NCBI Taxonomy" id="196587"/>
    <lineage>
        <taxon>Bacteria</taxon>
        <taxon>Pseudomonadati</taxon>
        <taxon>Pseudomonadota</taxon>
        <taxon>Alphaproteobacteria</taxon>
        <taxon>Rhodobacterales</taxon>
        <taxon>Paracoccaceae</taxon>
        <taxon>Albidovulum</taxon>
    </lineage>
</organism>
<evidence type="ECO:0000313" key="1">
    <source>
        <dbReference type="EMBL" id="PPB80724.1"/>
    </source>
</evidence>
<proteinExistence type="predicted"/>
<dbReference type="Proteomes" id="UP000239736">
    <property type="component" value="Unassembled WGS sequence"/>
</dbReference>
<gene>
    <name evidence="1" type="ORF">LV82_01456</name>
</gene>
<evidence type="ECO:0000313" key="2">
    <source>
        <dbReference type="Proteomes" id="UP000239736"/>
    </source>
</evidence>